<evidence type="ECO:0000256" key="5">
    <source>
        <dbReference type="SAM" id="MobiDB-lite"/>
    </source>
</evidence>
<proteinExistence type="predicted"/>
<dbReference type="GO" id="GO:0045892">
    <property type="term" value="P:negative regulation of DNA-templated transcription"/>
    <property type="evidence" value="ECO:0007669"/>
    <property type="project" value="InterPro"/>
</dbReference>
<keyword evidence="2 4" id="KW-0238">DNA-binding</keyword>
<dbReference type="Proteomes" id="UP000237846">
    <property type="component" value="Unassembled WGS sequence"/>
</dbReference>
<dbReference type="InterPro" id="IPR009057">
    <property type="entry name" value="Homeodomain-like_sf"/>
</dbReference>
<dbReference type="PANTHER" id="PTHR30055">
    <property type="entry name" value="HTH-TYPE TRANSCRIPTIONAL REGULATOR RUTR"/>
    <property type="match status" value="1"/>
</dbReference>
<evidence type="ECO:0000256" key="4">
    <source>
        <dbReference type="PROSITE-ProRule" id="PRU00335"/>
    </source>
</evidence>
<evidence type="ECO:0000313" key="7">
    <source>
        <dbReference type="EMBL" id="PRX98548.1"/>
    </source>
</evidence>
<evidence type="ECO:0000256" key="3">
    <source>
        <dbReference type="ARBA" id="ARBA00023163"/>
    </source>
</evidence>
<evidence type="ECO:0000256" key="2">
    <source>
        <dbReference type="ARBA" id="ARBA00023125"/>
    </source>
</evidence>
<evidence type="ECO:0000259" key="6">
    <source>
        <dbReference type="PROSITE" id="PS50977"/>
    </source>
</evidence>
<dbReference type="Pfam" id="PF02909">
    <property type="entry name" value="TetR_C_1"/>
    <property type="match status" value="1"/>
</dbReference>
<comment type="caution">
    <text evidence="7">The sequence shown here is derived from an EMBL/GenBank/DDBJ whole genome shotgun (WGS) entry which is preliminary data.</text>
</comment>
<feature type="DNA-binding region" description="H-T-H motif" evidence="4">
    <location>
        <begin position="51"/>
        <end position="70"/>
    </location>
</feature>
<dbReference type="RefSeq" id="WP_170140977.1">
    <property type="nucleotide sequence ID" value="NZ_PVZC01000004.1"/>
</dbReference>
<dbReference type="Gene3D" id="1.10.357.10">
    <property type="entry name" value="Tetracycline Repressor, domain 2"/>
    <property type="match status" value="1"/>
</dbReference>
<protein>
    <submittedName>
        <fullName evidence="7">TetR family transcriptional regulator</fullName>
    </submittedName>
</protein>
<dbReference type="SUPFAM" id="SSF48498">
    <property type="entry name" value="Tetracyclin repressor-like, C-terminal domain"/>
    <property type="match status" value="1"/>
</dbReference>
<gene>
    <name evidence="7" type="ORF">CLV72_104125</name>
</gene>
<keyword evidence="8" id="KW-1185">Reference proteome</keyword>
<evidence type="ECO:0000256" key="1">
    <source>
        <dbReference type="ARBA" id="ARBA00023015"/>
    </source>
</evidence>
<reference evidence="7 8" key="1">
    <citation type="submission" date="2018-03" db="EMBL/GenBank/DDBJ databases">
        <title>Genomic Encyclopedia of Archaeal and Bacterial Type Strains, Phase II (KMG-II): from individual species to whole genera.</title>
        <authorList>
            <person name="Goeker M."/>
        </authorList>
    </citation>
    <scope>NUCLEOTIDE SEQUENCE [LARGE SCALE GENOMIC DNA]</scope>
    <source>
        <strain evidence="7 8">DSM 45601</strain>
    </source>
</reference>
<feature type="region of interest" description="Disordered" evidence="5">
    <location>
        <begin position="1"/>
        <end position="23"/>
    </location>
</feature>
<dbReference type="SUPFAM" id="SSF46689">
    <property type="entry name" value="Homeodomain-like"/>
    <property type="match status" value="1"/>
</dbReference>
<dbReference type="InterPro" id="IPR004111">
    <property type="entry name" value="Repressor_TetR_C"/>
</dbReference>
<dbReference type="InterPro" id="IPR036271">
    <property type="entry name" value="Tet_transcr_reg_TetR-rel_C_sf"/>
</dbReference>
<dbReference type="EMBL" id="PVZC01000004">
    <property type="protein sequence ID" value="PRX98548.1"/>
    <property type="molecule type" value="Genomic_DNA"/>
</dbReference>
<dbReference type="InterPro" id="IPR050109">
    <property type="entry name" value="HTH-type_TetR-like_transc_reg"/>
</dbReference>
<dbReference type="GO" id="GO:0003700">
    <property type="term" value="F:DNA-binding transcription factor activity"/>
    <property type="evidence" value="ECO:0007669"/>
    <property type="project" value="TreeGrafter"/>
</dbReference>
<dbReference type="AlphaFoldDB" id="A0A2T0Q419"/>
<dbReference type="Pfam" id="PF00440">
    <property type="entry name" value="TetR_N"/>
    <property type="match status" value="1"/>
</dbReference>
<dbReference type="PRINTS" id="PR00455">
    <property type="entry name" value="HTHTETR"/>
</dbReference>
<keyword evidence="1" id="KW-0805">Transcription regulation</keyword>
<feature type="domain" description="HTH tetR-type" evidence="6">
    <location>
        <begin position="28"/>
        <end position="88"/>
    </location>
</feature>
<sequence>MSQDPPAPTSGLQRLWRLDAPPRGGRPTLSVRRVVAAAVELADAEGIGAVSMGRVAEQLGFTTMALYRHVAGKDELLELMSDAAVGEPPPTDGAAPWRARAHSWSLAMLRRVREHPWITEVPFSTPPLGPHRVRWMEAGLRALRGCALDAEQKLAVINTLNGIVWHEVSLEWQQARARDRAGRDPAGAFADYGRALASVAAPERFPELAALVADGVFGEPDAAPGPAGPAPVQDFDDPLVAFAVDRFLDGVELLLERQGGGAG</sequence>
<organism evidence="7 8">
    <name type="scientific">Allonocardiopsis opalescens</name>
    <dbReference type="NCBI Taxonomy" id="1144618"/>
    <lineage>
        <taxon>Bacteria</taxon>
        <taxon>Bacillati</taxon>
        <taxon>Actinomycetota</taxon>
        <taxon>Actinomycetes</taxon>
        <taxon>Streptosporangiales</taxon>
        <taxon>Allonocardiopsis</taxon>
    </lineage>
</organism>
<dbReference type="PANTHER" id="PTHR30055:SF151">
    <property type="entry name" value="TRANSCRIPTIONAL REGULATORY PROTEIN"/>
    <property type="match status" value="1"/>
</dbReference>
<dbReference type="PROSITE" id="PS50977">
    <property type="entry name" value="HTH_TETR_2"/>
    <property type="match status" value="1"/>
</dbReference>
<dbReference type="InterPro" id="IPR001647">
    <property type="entry name" value="HTH_TetR"/>
</dbReference>
<dbReference type="GO" id="GO:0000976">
    <property type="term" value="F:transcription cis-regulatory region binding"/>
    <property type="evidence" value="ECO:0007669"/>
    <property type="project" value="TreeGrafter"/>
</dbReference>
<dbReference type="Gene3D" id="1.10.10.60">
    <property type="entry name" value="Homeodomain-like"/>
    <property type="match status" value="1"/>
</dbReference>
<evidence type="ECO:0000313" key="8">
    <source>
        <dbReference type="Proteomes" id="UP000237846"/>
    </source>
</evidence>
<name>A0A2T0Q419_9ACTN</name>
<accession>A0A2T0Q419</accession>
<keyword evidence="3" id="KW-0804">Transcription</keyword>